<dbReference type="AlphaFoldDB" id="T1FJP5"/>
<evidence type="ECO:0000313" key="4">
    <source>
        <dbReference type="EMBL" id="ESO11141.1"/>
    </source>
</evidence>
<feature type="domain" description="Mitochondrial transcription rescue factor 1 C-terminal" evidence="3">
    <location>
        <begin position="112"/>
        <end position="172"/>
    </location>
</feature>
<sequence>MADVVVSSYSNSTASNFSNPSSSCRHLTTSVGHKDDVKNGCKKSLVNPLASTKNITNIRTAYGGKVVNEITLKNDGEDEENDESDDDDDDKEYFNKTFPNDKHLPNNFRERKVRLSSLRVDAVLSAGLNISRSKIDDYFLGSKLKLNDGKVLKKSLKVKEGDCIDLTTATEDGAKVTKNSASNLDNAADCDEPQKLRNKRVRIVKVLDKDSKTKKYTLYLRSWKAGIV</sequence>
<proteinExistence type="predicted"/>
<dbReference type="GO" id="GO:0005739">
    <property type="term" value="C:mitochondrion"/>
    <property type="evidence" value="ECO:0000318"/>
    <property type="project" value="GO_Central"/>
</dbReference>
<dbReference type="KEGG" id="hro:HELRODRAFT_183456"/>
<evidence type="ECO:0000259" key="3">
    <source>
        <dbReference type="Pfam" id="PF25818"/>
    </source>
</evidence>
<feature type="region of interest" description="Disordered" evidence="2">
    <location>
        <begin position="1"/>
        <end position="24"/>
    </location>
</feature>
<organism evidence="5 6">
    <name type="scientific">Helobdella robusta</name>
    <name type="common">Californian leech</name>
    <dbReference type="NCBI Taxonomy" id="6412"/>
    <lineage>
        <taxon>Eukaryota</taxon>
        <taxon>Metazoa</taxon>
        <taxon>Spiralia</taxon>
        <taxon>Lophotrochozoa</taxon>
        <taxon>Annelida</taxon>
        <taxon>Clitellata</taxon>
        <taxon>Hirudinea</taxon>
        <taxon>Rhynchobdellida</taxon>
        <taxon>Glossiphoniidae</taxon>
        <taxon>Helobdella</taxon>
    </lineage>
</organism>
<dbReference type="PROSITE" id="PS50889">
    <property type="entry name" value="S4"/>
    <property type="match status" value="1"/>
</dbReference>
<reference evidence="5" key="3">
    <citation type="submission" date="2015-06" db="UniProtKB">
        <authorList>
            <consortium name="EnsemblMetazoa"/>
        </authorList>
    </citation>
    <scope>IDENTIFICATION</scope>
</reference>
<dbReference type="CTD" id="20209044"/>
<feature type="compositionally biased region" description="Acidic residues" evidence="2">
    <location>
        <begin position="76"/>
        <end position="91"/>
    </location>
</feature>
<dbReference type="InterPro" id="IPR036986">
    <property type="entry name" value="S4_RNA-bd_sf"/>
</dbReference>
<dbReference type="Proteomes" id="UP000015101">
    <property type="component" value="Unassembled WGS sequence"/>
</dbReference>
<dbReference type="EMBL" id="KB095851">
    <property type="protein sequence ID" value="ESO11141.1"/>
    <property type="molecule type" value="Genomic_DNA"/>
</dbReference>
<dbReference type="STRING" id="6412.T1FJP5"/>
<reference evidence="4 6" key="2">
    <citation type="journal article" date="2013" name="Nature">
        <title>Insights into bilaterian evolution from three spiralian genomes.</title>
        <authorList>
            <person name="Simakov O."/>
            <person name="Marletaz F."/>
            <person name="Cho S.J."/>
            <person name="Edsinger-Gonzales E."/>
            <person name="Havlak P."/>
            <person name="Hellsten U."/>
            <person name="Kuo D.H."/>
            <person name="Larsson T."/>
            <person name="Lv J."/>
            <person name="Arendt D."/>
            <person name="Savage R."/>
            <person name="Osoegawa K."/>
            <person name="de Jong P."/>
            <person name="Grimwood J."/>
            <person name="Chapman J.A."/>
            <person name="Shapiro H."/>
            <person name="Aerts A."/>
            <person name="Otillar R.P."/>
            <person name="Terry A.Y."/>
            <person name="Boore J.L."/>
            <person name="Grigoriev I.V."/>
            <person name="Lindberg D.R."/>
            <person name="Seaver E.C."/>
            <person name="Weisblat D.A."/>
            <person name="Putnam N.H."/>
            <person name="Rokhsar D.S."/>
        </authorList>
    </citation>
    <scope>NUCLEOTIDE SEQUENCE</scope>
</reference>
<reference evidence="6" key="1">
    <citation type="submission" date="2012-12" db="EMBL/GenBank/DDBJ databases">
        <authorList>
            <person name="Hellsten U."/>
            <person name="Grimwood J."/>
            <person name="Chapman J.A."/>
            <person name="Shapiro H."/>
            <person name="Aerts A."/>
            <person name="Otillar R.P."/>
            <person name="Terry A.Y."/>
            <person name="Boore J.L."/>
            <person name="Simakov O."/>
            <person name="Marletaz F."/>
            <person name="Cho S.-J."/>
            <person name="Edsinger-Gonzales E."/>
            <person name="Havlak P."/>
            <person name="Kuo D.-H."/>
            <person name="Larsson T."/>
            <person name="Lv J."/>
            <person name="Arendt D."/>
            <person name="Savage R."/>
            <person name="Osoegawa K."/>
            <person name="de Jong P."/>
            <person name="Lindberg D.R."/>
            <person name="Seaver E.C."/>
            <person name="Weisblat D.A."/>
            <person name="Putnam N.H."/>
            <person name="Grigoriev I.V."/>
            <person name="Rokhsar D.S."/>
        </authorList>
    </citation>
    <scope>NUCLEOTIDE SEQUENCE</scope>
</reference>
<dbReference type="EnsemblMetazoa" id="HelroT183456">
    <property type="protein sequence ID" value="HelroP183456"/>
    <property type="gene ID" value="HelroG183456"/>
</dbReference>
<dbReference type="eggNOG" id="KOG4837">
    <property type="taxonomic scope" value="Eukaryota"/>
</dbReference>
<evidence type="ECO:0000256" key="2">
    <source>
        <dbReference type="SAM" id="MobiDB-lite"/>
    </source>
</evidence>
<dbReference type="HOGENOM" id="CLU_1215917_0_0_1"/>
<dbReference type="EMBL" id="AMQM01008783">
    <property type="status" value="NOT_ANNOTATED_CDS"/>
    <property type="molecule type" value="Genomic_DNA"/>
</dbReference>
<dbReference type="Pfam" id="PF25818">
    <property type="entry name" value="MTRES1_C"/>
    <property type="match status" value="1"/>
</dbReference>
<keyword evidence="6" id="KW-1185">Reference proteome</keyword>
<evidence type="ECO:0000256" key="1">
    <source>
        <dbReference type="PROSITE-ProRule" id="PRU00182"/>
    </source>
</evidence>
<dbReference type="SUPFAM" id="SSF55174">
    <property type="entry name" value="Alpha-L RNA-binding motif"/>
    <property type="match status" value="1"/>
</dbReference>
<evidence type="ECO:0000313" key="5">
    <source>
        <dbReference type="EnsemblMetazoa" id="HelroP183456"/>
    </source>
</evidence>
<dbReference type="GO" id="GO:1903108">
    <property type="term" value="P:regulation of mitochondrial transcription"/>
    <property type="evidence" value="ECO:0000318"/>
    <property type="project" value="GO_Central"/>
</dbReference>
<dbReference type="InterPro" id="IPR057896">
    <property type="entry name" value="MTRES1_C"/>
</dbReference>
<dbReference type="RefSeq" id="XP_009010736.1">
    <property type="nucleotide sequence ID" value="XM_009012488.1"/>
</dbReference>
<dbReference type="PANTHER" id="PTHR13633">
    <property type="entry name" value="MITOCHONDRIAL TRANSCRIPTION RESCUE FACTOR 1"/>
    <property type="match status" value="1"/>
</dbReference>
<gene>
    <name evidence="5" type="primary">20209044</name>
    <name evidence="4" type="ORF">HELRODRAFT_183456</name>
</gene>
<dbReference type="GeneID" id="20209044"/>
<protein>
    <recommendedName>
        <fullName evidence="3">Mitochondrial transcription rescue factor 1 C-terminal domain-containing protein</fullName>
    </recommendedName>
</protein>
<dbReference type="InParanoid" id="T1FJP5"/>
<keyword evidence="1" id="KW-0694">RNA-binding</keyword>
<dbReference type="OrthoDB" id="4150at2759"/>
<dbReference type="GO" id="GO:0003723">
    <property type="term" value="F:RNA binding"/>
    <property type="evidence" value="ECO:0000318"/>
    <property type="project" value="GO_Central"/>
</dbReference>
<evidence type="ECO:0000313" key="6">
    <source>
        <dbReference type="Proteomes" id="UP000015101"/>
    </source>
</evidence>
<dbReference type="PANTHER" id="PTHR13633:SF3">
    <property type="entry name" value="MITOCHONDRIAL TRANSCRIPTION RESCUE FACTOR 1"/>
    <property type="match status" value="1"/>
</dbReference>
<name>T1FJP5_HELRO</name>
<accession>T1FJP5</accession>
<feature type="region of interest" description="Disordered" evidence="2">
    <location>
        <begin position="72"/>
        <end position="101"/>
    </location>
</feature>
<feature type="compositionally biased region" description="Low complexity" evidence="2">
    <location>
        <begin position="1"/>
        <end position="23"/>
    </location>
</feature>
<dbReference type="Gene3D" id="3.10.290.10">
    <property type="entry name" value="RNA-binding S4 domain"/>
    <property type="match status" value="1"/>
</dbReference>